<dbReference type="RefSeq" id="WP_091945021.1">
    <property type="nucleotide sequence ID" value="NZ_FOSV01000006.1"/>
</dbReference>
<dbReference type="EMBL" id="FOSV01000006">
    <property type="protein sequence ID" value="SFK96349.1"/>
    <property type="molecule type" value="Genomic_DNA"/>
</dbReference>
<reference evidence="2" key="1">
    <citation type="submission" date="2016-10" db="EMBL/GenBank/DDBJ databases">
        <authorList>
            <person name="Varghese N."/>
            <person name="Submissions S."/>
        </authorList>
    </citation>
    <scope>NUCLEOTIDE SEQUENCE [LARGE SCALE GENOMIC DNA]</scope>
    <source>
        <strain evidence="2">CGMCC 1.6474</strain>
    </source>
</reference>
<keyword evidence="2" id="KW-1185">Reference proteome</keyword>
<protein>
    <submittedName>
        <fullName evidence="1">Uncharacterized protein</fullName>
    </submittedName>
</protein>
<name>A0A1I4DTU5_9HYPH</name>
<dbReference type="AlphaFoldDB" id="A0A1I4DTU5"/>
<dbReference type="Proteomes" id="UP000198804">
    <property type="component" value="Unassembled WGS sequence"/>
</dbReference>
<proteinExistence type="predicted"/>
<sequence>MLTILTAQPVRPEVEAIDRDPGIITLLSALLRTARRSKGGRAGEGIGLFASSTAWPHNVR</sequence>
<evidence type="ECO:0000313" key="2">
    <source>
        <dbReference type="Proteomes" id="UP000198804"/>
    </source>
</evidence>
<gene>
    <name evidence="1" type="ORF">SAMN04488125_106187</name>
</gene>
<organism evidence="1 2">
    <name type="scientific">Methylorubrum salsuginis</name>
    <dbReference type="NCBI Taxonomy" id="414703"/>
    <lineage>
        <taxon>Bacteria</taxon>
        <taxon>Pseudomonadati</taxon>
        <taxon>Pseudomonadota</taxon>
        <taxon>Alphaproteobacteria</taxon>
        <taxon>Hyphomicrobiales</taxon>
        <taxon>Methylobacteriaceae</taxon>
        <taxon>Methylorubrum</taxon>
    </lineage>
</organism>
<accession>A0A1I4DTU5</accession>
<evidence type="ECO:0000313" key="1">
    <source>
        <dbReference type="EMBL" id="SFK96349.1"/>
    </source>
</evidence>